<comment type="caution">
    <text evidence="13">The sequence shown here is derived from an EMBL/GenBank/DDBJ whole genome shotgun (WGS) entry which is preliminary data.</text>
</comment>
<feature type="transmembrane region" description="Helical" evidence="10">
    <location>
        <begin position="166"/>
        <end position="189"/>
    </location>
</feature>
<evidence type="ECO:0000256" key="9">
    <source>
        <dbReference type="ARBA" id="ARBA00023012"/>
    </source>
</evidence>
<dbReference type="RefSeq" id="WP_007256831.1">
    <property type="nucleotide sequence ID" value="NZ_CH724109.1"/>
</dbReference>
<keyword evidence="4" id="KW-0597">Phosphoprotein</keyword>
<dbReference type="OrthoDB" id="913606at2"/>
<feature type="domain" description="Histidine kinase" evidence="11">
    <location>
        <begin position="249"/>
        <end position="449"/>
    </location>
</feature>
<sequence length="449" mass="47204">MADAPEIRPTHSLRLRVATAVAAVLALGGVVVVWSALVYGRQAAREVYDGLLVGAASDIAETISVRDGAASVVLPVSAFELLGQAPDDRVRYLIVAPDGTPITGDAATPRPPDGAAEPALYDADFGDEPARYVALTRRFAERSYSGPVQVIVGQTMRARQALAREIAQSSLIGLGLAGVAIAVLAWGAVARALTPLSRLSDTLAARAPTDLTPVTGTAPSEIAAVQTSLNTFMHRLQRQSEASGKLIADTAHQLRTPVAGIRAQLQTAADAGDAAEREAALVRAERQTEALNRLLDQMLAHAMVNHRAEVVLREVVDLRDIAVEVLEACDDLILRDGTGVHLRLPDAAVRLEGDELSLVEAGKNLLTNALRHGRAPITLGVDAETRAIYVEDSGPGPTEAPEALAQRHMTGRSGGGLGLAIAHDVARVHSGVLRFHHAPGGFRAALEFA</sequence>
<evidence type="ECO:0000256" key="10">
    <source>
        <dbReference type="SAM" id="Phobius"/>
    </source>
</evidence>
<dbReference type="Pfam" id="PF02518">
    <property type="entry name" value="HATPase_c"/>
    <property type="match status" value="1"/>
</dbReference>
<dbReference type="PANTHER" id="PTHR45436">
    <property type="entry name" value="SENSOR HISTIDINE KINASE YKOH"/>
    <property type="match status" value="1"/>
</dbReference>
<dbReference type="EMBL" id="AAOT01000014">
    <property type="protein sequence ID" value="EAR51301.1"/>
    <property type="molecule type" value="Genomic_DNA"/>
</dbReference>
<dbReference type="STRING" id="314256.OG2516_17770"/>
<proteinExistence type="predicted"/>
<dbReference type="PANTHER" id="PTHR45436:SF1">
    <property type="entry name" value="SENSOR PROTEIN QSEC"/>
    <property type="match status" value="1"/>
</dbReference>
<name>Q2CF26_OCEGH</name>
<dbReference type="PROSITE" id="PS50885">
    <property type="entry name" value="HAMP"/>
    <property type="match status" value="1"/>
</dbReference>
<evidence type="ECO:0000313" key="13">
    <source>
        <dbReference type="EMBL" id="EAR51301.1"/>
    </source>
</evidence>
<reference evidence="13 14" key="1">
    <citation type="journal article" date="2010" name="J. Bacteriol.">
        <title>Genome sequences of Oceanicola granulosus HTCC2516(T) and Oceanicola batsensis HTCC2597(TDelta).</title>
        <authorList>
            <person name="Thrash J.C."/>
            <person name="Cho J.C."/>
            <person name="Vergin K.L."/>
            <person name="Giovannoni S.J."/>
        </authorList>
    </citation>
    <scope>NUCLEOTIDE SEQUENCE [LARGE SCALE GENOMIC DNA]</scope>
    <source>
        <strain evidence="14">ATCC BAA-861 / DSM 15982 / KCTC 12143 / HTCC2516</strain>
    </source>
</reference>
<dbReference type="InterPro" id="IPR036890">
    <property type="entry name" value="HATPase_C_sf"/>
</dbReference>
<dbReference type="InterPro" id="IPR036097">
    <property type="entry name" value="HisK_dim/P_sf"/>
</dbReference>
<organism evidence="13 14">
    <name type="scientific">Oceanicola granulosus (strain ATCC BAA-861 / DSM 15982 / KCTC 12143 / HTCC2516)</name>
    <dbReference type="NCBI Taxonomy" id="314256"/>
    <lineage>
        <taxon>Bacteria</taxon>
        <taxon>Pseudomonadati</taxon>
        <taxon>Pseudomonadota</taxon>
        <taxon>Alphaproteobacteria</taxon>
        <taxon>Rhodobacterales</taxon>
        <taxon>Roseobacteraceae</taxon>
        <taxon>Oceanicola</taxon>
    </lineage>
</organism>
<dbReference type="InterPro" id="IPR003594">
    <property type="entry name" value="HATPase_dom"/>
</dbReference>
<evidence type="ECO:0000313" key="14">
    <source>
        <dbReference type="Proteomes" id="UP000003635"/>
    </source>
</evidence>
<dbReference type="SMART" id="SM00387">
    <property type="entry name" value="HATPase_c"/>
    <property type="match status" value="1"/>
</dbReference>
<dbReference type="SMART" id="SM00388">
    <property type="entry name" value="HisKA"/>
    <property type="match status" value="1"/>
</dbReference>
<dbReference type="HOGENOM" id="CLU_000445_89_37_5"/>
<evidence type="ECO:0000256" key="1">
    <source>
        <dbReference type="ARBA" id="ARBA00000085"/>
    </source>
</evidence>
<dbReference type="GO" id="GO:0005886">
    <property type="term" value="C:plasma membrane"/>
    <property type="evidence" value="ECO:0007669"/>
    <property type="project" value="TreeGrafter"/>
</dbReference>
<evidence type="ECO:0000256" key="5">
    <source>
        <dbReference type="ARBA" id="ARBA00022679"/>
    </source>
</evidence>
<comment type="subcellular location">
    <subcellularLocation>
        <location evidence="2">Membrane</location>
    </subcellularLocation>
</comment>
<dbReference type="Pfam" id="PF00512">
    <property type="entry name" value="HisKA"/>
    <property type="match status" value="1"/>
</dbReference>
<evidence type="ECO:0000256" key="6">
    <source>
        <dbReference type="ARBA" id="ARBA00022692"/>
    </source>
</evidence>
<keyword evidence="5" id="KW-0808">Transferase</keyword>
<keyword evidence="14" id="KW-1185">Reference proteome</keyword>
<protein>
    <recommendedName>
        <fullName evidence="3">histidine kinase</fullName>
        <ecNumber evidence="3">2.7.13.3</ecNumber>
    </recommendedName>
</protein>
<keyword evidence="10" id="KW-0472">Membrane</keyword>
<accession>Q2CF26</accession>
<dbReference type="AlphaFoldDB" id="Q2CF26"/>
<keyword evidence="6 10" id="KW-0812">Transmembrane</keyword>
<dbReference type="Gene3D" id="3.30.565.10">
    <property type="entry name" value="Histidine kinase-like ATPase, C-terminal domain"/>
    <property type="match status" value="1"/>
</dbReference>
<feature type="transmembrane region" description="Helical" evidence="10">
    <location>
        <begin position="20"/>
        <end position="39"/>
    </location>
</feature>
<evidence type="ECO:0000256" key="4">
    <source>
        <dbReference type="ARBA" id="ARBA00022553"/>
    </source>
</evidence>
<dbReference type="InterPro" id="IPR005467">
    <property type="entry name" value="His_kinase_dom"/>
</dbReference>
<comment type="catalytic activity">
    <reaction evidence="1">
        <text>ATP + protein L-histidine = ADP + protein N-phospho-L-histidine.</text>
        <dbReference type="EC" id="2.7.13.3"/>
    </reaction>
</comment>
<evidence type="ECO:0000256" key="8">
    <source>
        <dbReference type="ARBA" id="ARBA00022989"/>
    </source>
</evidence>
<dbReference type="Pfam" id="PF08521">
    <property type="entry name" value="2CSK_N"/>
    <property type="match status" value="1"/>
</dbReference>
<dbReference type="Gene3D" id="1.10.287.130">
    <property type="match status" value="1"/>
</dbReference>
<dbReference type="eggNOG" id="COG2205">
    <property type="taxonomic scope" value="Bacteria"/>
</dbReference>
<dbReference type="InterPro" id="IPR003661">
    <property type="entry name" value="HisK_dim/P_dom"/>
</dbReference>
<dbReference type="Proteomes" id="UP000003635">
    <property type="component" value="Unassembled WGS sequence"/>
</dbReference>
<evidence type="ECO:0000259" key="12">
    <source>
        <dbReference type="PROSITE" id="PS50885"/>
    </source>
</evidence>
<keyword evidence="7" id="KW-0418">Kinase</keyword>
<dbReference type="GO" id="GO:0000155">
    <property type="term" value="F:phosphorelay sensor kinase activity"/>
    <property type="evidence" value="ECO:0007669"/>
    <property type="project" value="InterPro"/>
</dbReference>
<keyword evidence="9" id="KW-0902">Two-component regulatory system</keyword>
<dbReference type="EC" id="2.7.13.3" evidence="3"/>
<keyword evidence="8 10" id="KW-1133">Transmembrane helix</keyword>
<dbReference type="CDD" id="cd00082">
    <property type="entry name" value="HisKA"/>
    <property type="match status" value="1"/>
</dbReference>
<evidence type="ECO:0000256" key="2">
    <source>
        <dbReference type="ARBA" id="ARBA00004370"/>
    </source>
</evidence>
<dbReference type="SUPFAM" id="SSF55874">
    <property type="entry name" value="ATPase domain of HSP90 chaperone/DNA topoisomerase II/histidine kinase"/>
    <property type="match status" value="1"/>
</dbReference>
<dbReference type="PROSITE" id="PS50109">
    <property type="entry name" value="HIS_KIN"/>
    <property type="match status" value="1"/>
</dbReference>
<evidence type="ECO:0000256" key="7">
    <source>
        <dbReference type="ARBA" id="ARBA00022777"/>
    </source>
</evidence>
<gene>
    <name evidence="13" type="ORF">OG2516_17770</name>
</gene>
<evidence type="ECO:0000259" key="11">
    <source>
        <dbReference type="PROSITE" id="PS50109"/>
    </source>
</evidence>
<evidence type="ECO:0000256" key="3">
    <source>
        <dbReference type="ARBA" id="ARBA00012438"/>
    </source>
</evidence>
<dbReference type="SUPFAM" id="SSF47384">
    <property type="entry name" value="Homodimeric domain of signal transducing histidine kinase"/>
    <property type="match status" value="1"/>
</dbReference>
<dbReference type="InterPro" id="IPR003660">
    <property type="entry name" value="HAMP_dom"/>
</dbReference>
<dbReference type="InterPro" id="IPR050428">
    <property type="entry name" value="TCS_sensor_his_kinase"/>
</dbReference>
<dbReference type="InterPro" id="IPR013727">
    <property type="entry name" value="2CSK_N"/>
</dbReference>
<feature type="domain" description="HAMP" evidence="12">
    <location>
        <begin position="190"/>
        <end position="241"/>
    </location>
</feature>